<dbReference type="InterPro" id="IPR011701">
    <property type="entry name" value="MFS"/>
</dbReference>
<dbReference type="GO" id="GO:0016020">
    <property type="term" value="C:membrane"/>
    <property type="evidence" value="ECO:0007669"/>
    <property type="project" value="UniProtKB-SubCell"/>
</dbReference>
<dbReference type="EMBL" id="QGDH01000064">
    <property type="protein sequence ID" value="RAR10585.1"/>
    <property type="molecule type" value="Genomic_DNA"/>
</dbReference>
<comment type="similarity">
    <text evidence="2">Belongs to the major facilitator superfamily. Monocarboxylate porter (TC 2.A.1.13) family.</text>
</comment>
<keyword evidence="4" id="KW-1133">Transmembrane helix</keyword>
<keyword evidence="7" id="KW-1185">Reference proteome</keyword>
<feature type="region of interest" description="Disordered" evidence="3">
    <location>
        <begin position="20"/>
        <end position="40"/>
    </location>
</feature>
<dbReference type="PANTHER" id="PTHR11360:SF287">
    <property type="entry name" value="MFS MONOCARBOXYLATE TRANSPORTER"/>
    <property type="match status" value="1"/>
</dbReference>
<dbReference type="PANTHER" id="PTHR11360">
    <property type="entry name" value="MONOCARBOXYLATE TRANSPORTER"/>
    <property type="match status" value="1"/>
</dbReference>
<comment type="subcellular location">
    <subcellularLocation>
        <location evidence="1">Membrane</location>
        <topology evidence="1">Multi-pass membrane protein</topology>
    </subcellularLocation>
</comment>
<accession>A0A364N301</accession>
<dbReference type="SUPFAM" id="SSF103473">
    <property type="entry name" value="MFS general substrate transporter"/>
    <property type="match status" value="1"/>
</dbReference>
<feature type="transmembrane region" description="Helical" evidence="4">
    <location>
        <begin position="151"/>
        <end position="168"/>
    </location>
</feature>
<feature type="transmembrane region" description="Helical" evidence="4">
    <location>
        <begin position="180"/>
        <end position="201"/>
    </location>
</feature>
<feature type="transmembrane region" description="Helical" evidence="4">
    <location>
        <begin position="49"/>
        <end position="68"/>
    </location>
</feature>
<evidence type="ECO:0000256" key="2">
    <source>
        <dbReference type="ARBA" id="ARBA00006727"/>
    </source>
</evidence>
<dbReference type="InterPro" id="IPR036259">
    <property type="entry name" value="MFS_trans_sf"/>
</dbReference>
<evidence type="ECO:0000313" key="6">
    <source>
        <dbReference type="EMBL" id="RAR10585.1"/>
    </source>
</evidence>
<evidence type="ECO:0000259" key="5">
    <source>
        <dbReference type="PROSITE" id="PS50850"/>
    </source>
</evidence>
<reference evidence="7" key="1">
    <citation type="submission" date="2018-05" db="EMBL/GenBank/DDBJ databases">
        <title>Draft genome sequence of Stemphylium lycopersici strain CIDEFI 213.</title>
        <authorList>
            <person name="Medina R."/>
            <person name="Franco M.E.E."/>
            <person name="Lucentini C.G."/>
            <person name="Saparrat M.C.N."/>
            <person name="Balatti P.A."/>
        </authorList>
    </citation>
    <scope>NUCLEOTIDE SEQUENCE [LARGE SCALE GENOMIC DNA]</scope>
    <source>
        <strain evidence="7">CIDEFI 213</strain>
    </source>
</reference>
<feature type="transmembrane region" description="Helical" evidence="4">
    <location>
        <begin position="88"/>
        <end position="111"/>
    </location>
</feature>
<comment type="caution">
    <text evidence="6">The sequence shown here is derived from an EMBL/GenBank/DDBJ whole genome shotgun (WGS) entry which is preliminary data.</text>
</comment>
<dbReference type="AlphaFoldDB" id="A0A364N301"/>
<dbReference type="InterPro" id="IPR050327">
    <property type="entry name" value="Proton-linked_MCT"/>
</dbReference>
<keyword evidence="4" id="KW-0472">Membrane</keyword>
<dbReference type="GO" id="GO:0022857">
    <property type="term" value="F:transmembrane transporter activity"/>
    <property type="evidence" value="ECO:0007669"/>
    <property type="project" value="InterPro"/>
</dbReference>
<dbReference type="Pfam" id="PF07690">
    <property type="entry name" value="MFS_1"/>
    <property type="match status" value="1"/>
</dbReference>
<proteinExistence type="inferred from homology"/>
<feature type="transmembrane region" description="Helical" evidence="4">
    <location>
        <begin position="123"/>
        <end position="145"/>
    </location>
</feature>
<feature type="transmembrane region" description="Helical" evidence="4">
    <location>
        <begin position="377"/>
        <end position="398"/>
    </location>
</feature>
<evidence type="ECO:0000256" key="3">
    <source>
        <dbReference type="SAM" id="MobiDB-lite"/>
    </source>
</evidence>
<feature type="transmembrane region" description="Helical" evidence="4">
    <location>
        <begin position="343"/>
        <end position="365"/>
    </location>
</feature>
<protein>
    <submittedName>
        <fullName evidence="6">MFS general substrate transporter</fullName>
    </submittedName>
</protein>
<dbReference type="InterPro" id="IPR020846">
    <property type="entry name" value="MFS_dom"/>
</dbReference>
<dbReference type="Gene3D" id="1.20.1250.20">
    <property type="entry name" value="MFS general substrate transporter like domains"/>
    <property type="match status" value="2"/>
</dbReference>
<dbReference type="Proteomes" id="UP000249619">
    <property type="component" value="Unassembled WGS sequence"/>
</dbReference>
<feature type="transmembrane region" description="Helical" evidence="4">
    <location>
        <begin position="213"/>
        <end position="233"/>
    </location>
</feature>
<gene>
    <name evidence="6" type="ORF">DDE83_004982</name>
</gene>
<name>A0A364N301_STELY</name>
<organism evidence="6 7">
    <name type="scientific">Stemphylium lycopersici</name>
    <name type="common">Tomato gray leaf spot disease fungus</name>
    <name type="synonym">Thyrospora lycopersici</name>
    <dbReference type="NCBI Taxonomy" id="183478"/>
    <lineage>
        <taxon>Eukaryota</taxon>
        <taxon>Fungi</taxon>
        <taxon>Dikarya</taxon>
        <taxon>Ascomycota</taxon>
        <taxon>Pezizomycotina</taxon>
        <taxon>Dothideomycetes</taxon>
        <taxon>Pleosporomycetidae</taxon>
        <taxon>Pleosporales</taxon>
        <taxon>Pleosporineae</taxon>
        <taxon>Pleosporaceae</taxon>
        <taxon>Stemphylium</taxon>
    </lineage>
</organism>
<keyword evidence="4" id="KW-0812">Transmembrane</keyword>
<feature type="domain" description="Major facilitator superfamily (MFS) profile" evidence="5">
    <location>
        <begin position="252"/>
        <end position="444"/>
    </location>
</feature>
<feature type="transmembrane region" description="Helical" evidence="4">
    <location>
        <begin position="253"/>
        <end position="274"/>
    </location>
</feature>
<dbReference type="PROSITE" id="PS50850">
    <property type="entry name" value="MFS"/>
    <property type="match status" value="1"/>
</dbReference>
<evidence type="ECO:0000313" key="7">
    <source>
        <dbReference type="Proteomes" id="UP000249619"/>
    </source>
</evidence>
<sequence>MATRSESVIVAAAATPDNQSQFELETASRWNEEPEHESLLPPTDGGKDAWLFLAAAFVIEIMVWGFPWSYGIFQEYYSTSGPFAGQSGIPAIGTSAMGILYMVAPFTFGSLIRWPQYKRTTMICGLMIMCISLGLSSLCTTVSQLIVTQGILYGIGGAVTYSPVVTFLDEWFVRKKGLAFGIMWAGTGLGGVVVPLLLQWLLNQYGFRTALRVWTILLFVVTLPLTFFLRPRLPVPATTRARITFTFLSNKSFWILQCGNIMQGLGFFVPSIYLPTYTKALGFDNTISALPIILINIAAVIGSVSMGTIVDRTHVTTAILISTIGAMLSVFLIWGFSTSLPPLLTFCFMYGLFAGSFTNTWPGILRTVQRSTGQMESSMIFSFLSLGRGVGNVVSGPVSEALMKMGNVGGAGLYGTQYGSLVIWTGISAALGGVSVIGRRVGWL</sequence>
<evidence type="ECO:0000256" key="1">
    <source>
        <dbReference type="ARBA" id="ARBA00004141"/>
    </source>
</evidence>
<evidence type="ECO:0000256" key="4">
    <source>
        <dbReference type="SAM" id="Phobius"/>
    </source>
</evidence>
<feature type="transmembrane region" description="Helical" evidence="4">
    <location>
        <begin position="286"/>
        <end position="310"/>
    </location>
</feature>
<feature type="transmembrane region" description="Helical" evidence="4">
    <location>
        <begin position="418"/>
        <end position="438"/>
    </location>
</feature>
<feature type="transmembrane region" description="Helical" evidence="4">
    <location>
        <begin position="317"/>
        <end position="337"/>
    </location>
</feature>